<evidence type="ECO:0000313" key="2">
    <source>
        <dbReference type="EMBL" id="PWC07793.1"/>
    </source>
</evidence>
<comment type="caution">
    <text evidence="2">The sequence shown here is derived from an EMBL/GenBank/DDBJ whole genome shotgun (WGS) entry which is preliminary data.</text>
</comment>
<keyword evidence="3" id="KW-1185">Reference proteome</keyword>
<name>A0A2U1TG83_9MICO</name>
<protein>
    <recommendedName>
        <fullName evidence="4">HNH endonuclease</fullName>
    </recommendedName>
</protein>
<dbReference type="Proteomes" id="UP000244962">
    <property type="component" value="Unassembled WGS sequence"/>
</dbReference>
<accession>A0A2U1TG83</accession>
<sequence length="135" mass="14347">IEGCECPPSMTEAHHINEWVAHEGCTDLADGILLCPYHHTLVHTFGYRVVRIEGEYYLIPPPGENGERIPIPMPSKSPLEKERLRLAGIKAATDAADAAARAAAAGVTDRESRSGGQGPGESSVADPPTRHAVTG</sequence>
<evidence type="ECO:0000313" key="3">
    <source>
        <dbReference type="Proteomes" id="UP000244962"/>
    </source>
</evidence>
<gene>
    <name evidence="2" type="ORF">DF223_00005</name>
</gene>
<evidence type="ECO:0008006" key="4">
    <source>
        <dbReference type="Google" id="ProtNLM"/>
    </source>
</evidence>
<evidence type="ECO:0000256" key="1">
    <source>
        <dbReference type="SAM" id="MobiDB-lite"/>
    </source>
</evidence>
<proteinExistence type="predicted"/>
<dbReference type="AlphaFoldDB" id="A0A2U1TG83"/>
<organism evidence="2 3">
    <name type="scientific">Mycetocola zhujimingii</name>
    <dbReference type="NCBI Taxonomy" id="2079792"/>
    <lineage>
        <taxon>Bacteria</taxon>
        <taxon>Bacillati</taxon>
        <taxon>Actinomycetota</taxon>
        <taxon>Actinomycetes</taxon>
        <taxon>Micrococcales</taxon>
        <taxon>Microbacteriaceae</taxon>
        <taxon>Mycetocola</taxon>
    </lineage>
</organism>
<feature type="non-terminal residue" evidence="2">
    <location>
        <position position="1"/>
    </location>
</feature>
<dbReference type="EMBL" id="QEFB01000001">
    <property type="protein sequence ID" value="PWC07793.1"/>
    <property type="molecule type" value="Genomic_DNA"/>
</dbReference>
<reference evidence="3" key="1">
    <citation type="submission" date="2018-04" db="EMBL/GenBank/DDBJ databases">
        <authorList>
            <person name="Liu S."/>
            <person name="Wang Z."/>
            <person name="Li J."/>
        </authorList>
    </citation>
    <scope>NUCLEOTIDE SEQUENCE [LARGE SCALE GENOMIC DNA]</scope>
    <source>
        <strain evidence="3">622</strain>
    </source>
</reference>
<feature type="region of interest" description="Disordered" evidence="1">
    <location>
        <begin position="99"/>
        <end position="135"/>
    </location>
</feature>